<evidence type="ECO:0000313" key="7">
    <source>
        <dbReference type="EMBL" id="KAL3645736.1"/>
    </source>
</evidence>
<proteinExistence type="predicted"/>
<dbReference type="PANTHER" id="PTHR11945">
    <property type="entry name" value="MADS BOX PROTEIN"/>
    <property type="match status" value="1"/>
</dbReference>
<dbReference type="Pfam" id="PF00319">
    <property type="entry name" value="SRF-TF"/>
    <property type="match status" value="1"/>
</dbReference>
<comment type="subcellular location">
    <subcellularLocation>
        <location evidence="1">Nucleus</location>
    </subcellularLocation>
</comment>
<dbReference type="InterPro" id="IPR036879">
    <property type="entry name" value="TF_MADSbox_sf"/>
</dbReference>
<dbReference type="AlphaFoldDB" id="A0ABD3DVF5"/>
<keyword evidence="8" id="KW-1185">Reference proteome</keyword>
<name>A0ABD3DVF5_9LAMI</name>
<evidence type="ECO:0000259" key="6">
    <source>
        <dbReference type="PROSITE" id="PS50066"/>
    </source>
</evidence>
<dbReference type="InterPro" id="IPR002100">
    <property type="entry name" value="TF_MADSbox"/>
</dbReference>
<keyword evidence="3" id="KW-0238">DNA-binding</keyword>
<dbReference type="EMBL" id="JAVIJP010000013">
    <property type="protein sequence ID" value="KAL3645736.1"/>
    <property type="molecule type" value="Genomic_DNA"/>
</dbReference>
<dbReference type="SUPFAM" id="SSF55455">
    <property type="entry name" value="SRF-like"/>
    <property type="match status" value="1"/>
</dbReference>
<dbReference type="SMART" id="SM00432">
    <property type="entry name" value="MADS"/>
    <property type="match status" value="1"/>
</dbReference>
<dbReference type="Proteomes" id="UP001632038">
    <property type="component" value="Unassembled WGS sequence"/>
</dbReference>
<evidence type="ECO:0000256" key="4">
    <source>
        <dbReference type="ARBA" id="ARBA00023163"/>
    </source>
</evidence>
<keyword evidence="5" id="KW-0539">Nucleus</keyword>
<evidence type="ECO:0000256" key="5">
    <source>
        <dbReference type="ARBA" id="ARBA00023242"/>
    </source>
</evidence>
<protein>
    <recommendedName>
        <fullName evidence="6">MADS-box domain-containing protein</fullName>
    </recommendedName>
</protein>
<sequence length="153" mass="16498">MVRTSVEIRYIEDNSKRHTSFTKRRQGLIKKTKDFAVKFNADAATIVFSKAGNVFALGHPSVDSVVSRYLAEPSSESELAASSGGGVEPAAALTEEEAGKRISAALEVGSWDSAVEGLGLLEIEELMAEIMKIRRVVAARAAEVEARGNDWKS</sequence>
<accession>A0ABD3DVF5</accession>
<evidence type="ECO:0000256" key="1">
    <source>
        <dbReference type="ARBA" id="ARBA00004123"/>
    </source>
</evidence>
<dbReference type="PROSITE" id="PS50066">
    <property type="entry name" value="MADS_BOX_2"/>
    <property type="match status" value="1"/>
</dbReference>
<dbReference type="GO" id="GO:0005634">
    <property type="term" value="C:nucleus"/>
    <property type="evidence" value="ECO:0007669"/>
    <property type="project" value="UniProtKB-SubCell"/>
</dbReference>
<feature type="domain" description="MADS-box" evidence="6">
    <location>
        <begin position="1"/>
        <end position="61"/>
    </location>
</feature>
<reference evidence="8" key="1">
    <citation type="journal article" date="2024" name="IScience">
        <title>Strigolactones Initiate the Formation of Haustorium-like Structures in Castilleja.</title>
        <authorList>
            <person name="Buerger M."/>
            <person name="Peterson D."/>
            <person name="Chory J."/>
        </authorList>
    </citation>
    <scope>NUCLEOTIDE SEQUENCE [LARGE SCALE GENOMIC DNA]</scope>
</reference>
<dbReference type="PRINTS" id="PR00404">
    <property type="entry name" value="MADSDOMAIN"/>
</dbReference>
<keyword evidence="4" id="KW-0804">Transcription</keyword>
<keyword evidence="2" id="KW-0805">Transcription regulation</keyword>
<organism evidence="7 8">
    <name type="scientific">Castilleja foliolosa</name>
    <dbReference type="NCBI Taxonomy" id="1961234"/>
    <lineage>
        <taxon>Eukaryota</taxon>
        <taxon>Viridiplantae</taxon>
        <taxon>Streptophyta</taxon>
        <taxon>Embryophyta</taxon>
        <taxon>Tracheophyta</taxon>
        <taxon>Spermatophyta</taxon>
        <taxon>Magnoliopsida</taxon>
        <taxon>eudicotyledons</taxon>
        <taxon>Gunneridae</taxon>
        <taxon>Pentapetalae</taxon>
        <taxon>asterids</taxon>
        <taxon>lamiids</taxon>
        <taxon>Lamiales</taxon>
        <taxon>Orobanchaceae</taxon>
        <taxon>Pedicularideae</taxon>
        <taxon>Castillejinae</taxon>
        <taxon>Castilleja</taxon>
    </lineage>
</organism>
<comment type="caution">
    <text evidence="7">The sequence shown here is derived from an EMBL/GenBank/DDBJ whole genome shotgun (WGS) entry which is preliminary data.</text>
</comment>
<gene>
    <name evidence="7" type="ORF">CASFOL_010916</name>
</gene>
<dbReference type="GO" id="GO:0003677">
    <property type="term" value="F:DNA binding"/>
    <property type="evidence" value="ECO:0007669"/>
    <property type="project" value="UniProtKB-KW"/>
</dbReference>
<evidence type="ECO:0000256" key="3">
    <source>
        <dbReference type="ARBA" id="ARBA00023125"/>
    </source>
</evidence>
<evidence type="ECO:0000313" key="8">
    <source>
        <dbReference type="Proteomes" id="UP001632038"/>
    </source>
</evidence>
<dbReference type="PANTHER" id="PTHR11945:SF779">
    <property type="entry name" value="AGAMOUS-LIKE MADS-BOX PROTEIN AGL61"/>
    <property type="match status" value="1"/>
</dbReference>
<dbReference type="Gene3D" id="3.40.1810.10">
    <property type="entry name" value="Transcription factor, MADS-box"/>
    <property type="match status" value="1"/>
</dbReference>
<evidence type="ECO:0000256" key="2">
    <source>
        <dbReference type="ARBA" id="ARBA00023015"/>
    </source>
</evidence>